<protein>
    <submittedName>
        <fullName evidence="2">Cyclic nucleotide-binding protein</fullName>
    </submittedName>
</protein>
<evidence type="ECO:0000313" key="2">
    <source>
        <dbReference type="EMBL" id="AEF82851.1"/>
    </source>
</evidence>
<proteinExistence type="predicted"/>
<dbReference type="Gene3D" id="2.60.120.10">
    <property type="entry name" value="Jelly Rolls"/>
    <property type="match status" value="1"/>
</dbReference>
<reference evidence="3" key="1">
    <citation type="submission" date="2009-12" db="EMBL/GenBank/DDBJ databases">
        <title>Complete sequence of Treponema azotonutricium strain ZAS-9.</title>
        <authorList>
            <person name="Tetu S.G."/>
            <person name="Matson E."/>
            <person name="Ren Q."/>
            <person name="Seshadri R."/>
            <person name="Elbourne L."/>
            <person name="Hassan K.A."/>
            <person name="Durkin A."/>
            <person name="Radune D."/>
            <person name="Mohamoud Y."/>
            <person name="Shay R."/>
            <person name="Jin S."/>
            <person name="Zhang X."/>
            <person name="Lucey K."/>
            <person name="Ballor N.R."/>
            <person name="Ottesen E."/>
            <person name="Rosenthal R."/>
            <person name="Allen A."/>
            <person name="Leadbetter J.R."/>
            <person name="Paulsen I.T."/>
        </authorList>
    </citation>
    <scope>NUCLEOTIDE SEQUENCE [LARGE SCALE GENOMIC DNA]</scope>
    <source>
        <strain evidence="3">ATCC BAA-888 / DSM 13862 / ZAS-9</strain>
    </source>
</reference>
<dbReference type="Proteomes" id="UP000009222">
    <property type="component" value="Chromosome"/>
</dbReference>
<evidence type="ECO:0000259" key="1">
    <source>
        <dbReference type="PROSITE" id="PS50042"/>
    </source>
</evidence>
<dbReference type="InParanoid" id="F5YFZ4"/>
<dbReference type="SMART" id="SM00100">
    <property type="entry name" value="cNMP"/>
    <property type="match status" value="1"/>
</dbReference>
<feature type="domain" description="Cyclic nucleotide-binding" evidence="1">
    <location>
        <begin position="12"/>
        <end position="127"/>
    </location>
</feature>
<dbReference type="STRING" id="545695.TREAZ_1313"/>
<keyword evidence="3" id="KW-1185">Reference proteome</keyword>
<dbReference type="OrthoDB" id="9810708at2"/>
<dbReference type="AlphaFoldDB" id="F5YFZ4"/>
<dbReference type="HOGENOM" id="CLU_075053_16_0_12"/>
<dbReference type="EMBL" id="CP001841">
    <property type="protein sequence ID" value="AEF82851.1"/>
    <property type="molecule type" value="Genomic_DNA"/>
</dbReference>
<organism evidence="2 3">
    <name type="scientific">Leadbettera azotonutricia (strain ATCC BAA-888 / DSM 13862 / ZAS-9)</name>
    <name type="common">Treponema azotonutricium</name>
    <dbReference type="NCBI Taxonomy" id="545695"/>
    <lineage>
        <taxon>Bacteria</taxon>
        <taxon>Pseudomonadati</taxon>
        <taxon>Spirochaetota</taxon>
        <taxon>Spirochaetia</taxon>
        <taxon>Spirochaetales</taxon>
        <taxon>Breznakiellaceae</taxon>
        <taxon>Leadbettera</taxon>
    </lineage>
</organism>
<dbReference type="InterPro" id="IPR018490">
    <property type="entry name" value="cNMP-bd_dom_sf"/>
</dbReference>
<accession>F5YFZ4</accession>
<dbReference type="KEGG" id="taz:TREAZ_1313"/>
<dbReference type="CDD" id="cd00038">
    <property type="entry name" value="CAP_ED"/>
    <property type="match status" value="1"/>
</dbReference>
<dbReference type="PROSITE" id="PS50042">
    <property type="entry name" value="CNMP_BINDING_3"/>
    <property type="match status" value="1"/>
</dbReference>
<dbReference type="Pfam" id="PF00027">
    <property type="entry name" value="cNMP_binding"/>
    <property type="match status" value="1"/>
</dbReference>
<reference evidence="2 3" key="2">
    <citation type="journal article" date="2011" name="ISME J.">
        <title>RNA-seq reveals cooperative metabolic interactions between two termite-gut spirochete species in co-culture.</title>
        <authorList>
            <person name="Rosenthal A.Z."/>
            <person name="Matson E.G."/>
            <person name="Eldar A."/>
            <person name="Leadbetter J.R."/>
        </authorList>
    </citation>
    <scope>NUCLEOTIDE SEQUENCE [LARGE SCALE GENOMIC DNA]</scope>
    <source>
        <strain evidence="3">ATCC BAA-888 / DSM 13862 / ZAS-9</strain>
    </source>
</reference>
<evidence type="ECO:0000313" key="3">
    <source>
        <dbReference type="Proteomes" id="UP000009222"/>
    </source>
</evidence>
<sequence length="149" mass="16698">MIEPTALQRYSLFGGLLKEQIGKILPFMEYESYAPGECIIAEGVCNDRIRFILEGRVAVVKGGLILYEFGEGDEFGEMEVLDIMPSVAAINAMLPTTAISISNKALHQIYKADISIFSMLIMNLARDLSRRLRKMDEKVASESPFLEWS</sequence>
<dbReference type="SUPFAM" id="SSF51206">
    <property type="entry name" value="cAMP-binding domain-like"/>
    <property type="match status" value="1"/>
</dbReference>
<name>F5YFZ4_LEAAZ</name>
<dbReference type="eggNOG" id="COG0664">
    <property type="taxonomic scope" value="Bacteria"/>
</dbReference>
<gene>
    <name evidence="2" type="ordered locus">TREAZ_1313</name>
</gene>
<dbReference type="InterPro" id="IPR000595">
    <property type="entry name" value="cNMP-bd_dom"/>
</dbReference>
<dbReference type="RefSeq" id="WP_015710687.1">
    <property type="nucleotide sequence ID" value="NC_015577.1"/>
</dbReference>
<dbReference type="InterPro" id="IPR014710">
    <property type="entry name" value="RmlC-like_jellyroll"/>
</dbReference>